<evidence type="ECO:0000313" key="2">
    <source>
        <dbReference type="Proteomes" id="UP000306319"/>
    </source>
</evidence>
<gene>
    <name evidence="1" type="ORF">E5331_04540</name>
</gene>
<dbReference type="EMBL" id="SRYB01000004">
    <property type="protein sequence ID" value="TGY80058.1"/>
    <property type="molecule type" value="Genomic_DNA"/>
</dbReference>
<accession>A0AC61RJI4</accession>
<name>A0AC61RJI4_9BACT</name>
<proteinExistence type="predicted"/>
<comment type="caution">
    <text evidence="1">The sequence shown here is derived from an EMBL/GenBank/DDBJ whole genome shotgun (WGS) entry which is preliminary data.</text>
</comment>
<organism evidence="1 2">
    <name type="scientific">Lepagella muris</name>
    <dbReference type="NCBI Taxonomy" id="3032870"/>
    <lineage>
        <taxon>Bacteria</taxon>
        <taxon>Pseudomonadati</taxon>
        <taxon>Bacteroidota</taxon>
        <taxon>Bacteroidia</taxon>
        <taxon>Bacteroidales</taxon>
        <taxon>Muribaculaceae</taxon>
        <taxon>Lepagella</taxon>
    </lineage>
</organism>
<reference evidence="1" key="1">
    <citation type="submission" date="2019-04" db="EMBL/GenBank/DDBJ databases">
        <title>Microbes associate with the intestines of laboratory mice.</title>
        <authorList>
            <person name="Navarre W."/>
            <person name="Wong E."/>
            <person name="Huang K."/>
            <person name="Tropini C."/>
            <person name="Ng K."/>
            <person name="Yu B."/>
        </authorList>
    </citation>
    <scope>NUCLEOTIDE SEQUENCE</scope>
    <source>
        <strain evidence="1">NM04_E33</strain>
    </source>
</reference>
<keyword evidence="2" id="KW-1185">Reference proteome</keyword>
<protein>
    <submittedName>
        <fullName evidence="1">GLPGLI family protein</fullName>
    </submittedName>
</protein>
<evidence type="ECO:0000313" key="1">
    <source>
        <dbReference type="EMBL" id="TGY80058.1"/>
    </source>
</evidence>
<sequence length="284" mass="32761">MKTKLIIFIFLLIAVFPISAKSKEYPRAEIKVGYTYNGTFVRGSDGIIKREIPFVLLANKEQSKFYSLDTEFKDSLRSTPQGRAIERQMTTSVAKKYLETKDLNVINAVVYPTFLYIFRSLLDNELTVFDYAGSFEYGYYTEPLGEIQWEIGDSTKTVLGYECSIATANYHGRHWTAWFTTEIPLQEGPWKLTGLPGLILEASESTGQHSFIATGLEASNQEMYPIYPYRQYEKMSRIEMLRQLRNYRDHNNSINSAELGINLGKDHIKNKEEAKIDFLETDYH</sequence>
<dbReference type="Proteomes" id="UP000306319">
    <property type="component" value="Unassembled WGS sequence"/>
</dbReference>